<dbReference type="AlphaFoldDB" id="A0A517RN73"/>
<dbReference type="Proteomes" id="UP000317171">
    <property type="component" value="Chromosome"/>
</dbReference>
<evidence type="ECO:0000313" key="2">
    <source>
        <dbReference type="Proteomes" id="UP000317171"/>
    </source>
</evidence>
<gene>
    <name evidence="1" type="ORF">Pan241w_54530</name>
</gene>
<dbReference type="KEGG" id="gaz:Pan241w_54530"/>
<dbReference type="EMBL" id="CP036269">
    <property type="protein sequence ID" value="QDT45333.1"/>
    <property type="molecule type" value="Genomic_DNA"/>
</dbReference>
<name>A0A517RN73_9PLAN</name>
<organism evidence="1 2">
    <name type="scientific">Gimesia alba</name>
    <dbReference type="NCBI Taxonomy" id="2527973"/>
    <lineage>
        <taxon>Bacteria</taxon>
        <taxon>Pseudomonadati</taxon>
        <taxon>Planctomycetota</taxon>
        <taxon>Planctomycetia</taxon>
        <taxon>Planctomycetales</taxon>
        <taxon>Planctomycetaceae</taxon>
        <taxon>Gimesia</taxon>
    </lineage>
</organism>
<reference evidence="1 2" key="1">
    <citation type="submission" date="2019-02" db="EMBL/GenBank/DDBJ databases">
        <title>Deep-cultivation of Planctomycetes and their phenomic and genomic characterization uncovers novel biology.</title>
        <authorList>
            <person name="Wiegand S."/>
            <person name="Jogler M."/>
            <person name="Boedeker C."/>
            <person name="Pinto D."/>
            <person name="Vollmers J."/>
            <person name="Rivas-Marin E."/>
            <person name="Kohn T."/>
            <person name="Peeters S.H."/>
            <person name="Heuer A."/>
            <person name="Rast P."/>
            <person name="Oberbeckmann S."/>
            <person name="Bunk B."/>
            <person name="Jeske O."/>
            <person name="Meyerdierks A."/>
            <person name="Storesund J.E."/>
            <person name="Kallscheuer N."/>
            <person name="Luecker S."/>
            <person name="Lage O.M."/>
            <person name="Pohl T."/>
            <person name="Merkel B.J."/>
            <person name="Hornburger P."/>
            <person name="Mueller R.-W."/>
            <person name="Bruemmer F."/>
            <person name="Labrenz M."/>
            <person name="Spormann A.M."/>
            <person name="Op den Camp H."/>
            <person name="Overmann J."/>
            <person name="Amann R."/>
            <person name="Jetten M.S.M."/>
            <person name="Mascher T."/>
            <person name="Medema M.H."/>
            <person name="Devos D.P."/>
            <person name="Kaster A.-K."/>
            <person name="Ovreas L."/>
            <person name="Rohde M."/>
            <person name="Galperin M.Y."/>
            <person name="Jogler C."/>
        </authorList>
    </citation>
    <scope>NUCLEOTIDE SEQUENCE [LARGE SCALE GENOMIC DNA]</scope>
    <source>
        <strain evidence="1 2">Pan241w</strain>
    </source>
</reference>
<sequence length="34" mass="3952">MKSFLLPYHAVIPEGDLLQHIALIVFETVELREE</sequence>
<keyword evidence="2" id="KW-1185">Reference proteome</keyword>
<protein>
    <submittedName>
        <fullName evidence="1">Uncharacterized protein</fullName>
    </submittedName>
</protein>
<proteinExistence type="predicted"/>
<accession>A0A517RN73</accession>
<evidence type="ECO:0000313" key="1">
    <source>
        <dbReference type="EMBL" id="QDT45333.1"/>
    </source>
</evidence>